<reference evidence="1 2" key="1">
    <citation type="journal article" date="2016" name="Genome Announc.">
        <title>Draft Whole-Genome Sequence of Trichoderma gamsii T6085, a Promising Biocontrol Agent of Fusarium Head Blight on Wheat.</title>
        <authorList>
            <person name="Baroncelli R."/>
            <person name="Zapparata A."/>
            <person name="Piaggeschi G."/>
            <person name="Sarrocco S."/>
            <person name="Vannacci G."/>
        </authorList>
    </citation>
    <scope>NUCLEOTIDE SEQUENCE [LARGE SCALE GENOMIC DNA]</scope>
    <source>
        <strain evidence="1 2">T6085</strain>
    </source>
</reference>
<dbReference type="Proteomes" id="UP000054821">
    <property type="component" value="Unassembled WGS sequence"/>
</dbReference>
<evidence type="ECO:0000313" key="1">
    <source>
        <dbReference type="EMBL" id="PON24098.1"/>
    </source>
</evidence>
<organism evidence="1 2">
    <name type="scientific">Trichoderma gamsii</name>
    <dbReference type="NCBI Taxonomy" id="398673"/>
    <lineage>
        <taxon>Eukaryota</taxon>
        <taxon>Fungi</taxon>
        <taxon>Dikarya</taxon>
        <taxon>Ascomycota</taxon>
        <taxon>Pezizomycotina</taxon>
        <taxon>Sordariomycetes</taxon>
        <taxon>Hypocreomycetidae</taxon>
        <taxon>Hypocreales</taxon>
        <taxon>Hypocreaceae</taxon>
        <taxon>Trichoderma</taxon>
    </lineage>
</organism>
<name>A0A2P4ZII5_9HYPO</name>
<keyword evidence="2" id="KW-1185">Reference proteome</keyword>
<accession>A0A2P4ZII5</accession>
<dbReference type="EMBL" id="JPDN02000025">
    <property type="protein sequence ID" value="PON24098.1"/>
    <property type="molecule type" value="Genomic_DNA"/>
</dbReference>
<proteinExistence type="predicted"/>
<dbReference type="RefSeq" id="XP_024405254.1">
    <property type="nucleotide sequence ID" value="XM_024550018.1"/>
</dbReference>
<evidence type="ECO:0000313" key="2">
    <source>
        <dbReference type="Proteomes" id="UP000054821"/>
    </source>
</evidence>
<protein>
    <submittedName>
        <fullName evidence="1">Uncharacterized protein</fullName>
    </submittedName>
</protein>
<dbReference type="AlphaFoldDB" id="A0A2P4ZII5"/>
<comment type="caution">
    <text evidence="1">The sequence shown here is derived from an EMBL/GenBank/DDBJ whole genome shotgun (WGS) entry which is preliminary data.</text>
</comment>
<dbReference type="GeneID" id="36347681"/>
<sequence>MRVCSQARNRELAACLTLGDNQQWAMACLPSIWQTTTTTSYKYGCGDSR</sequence>
<gene>
    <name evidence="1" type="ORF">TGAM01_v207109</name>
</gene>